<protein>
    <submittedName>
        <fullName evidence="2">Uncharacterized protein</fullName>
    </submittedName>
</protein>
<accession>A0A517WEJ6</accession>
<feature type="compositionally biased region" description="Basic and acidic residues" evidence="1">
    <location>
        <begin position="163"/>
        <end position="231"/>
    </location>
</feature>
<reference evidence="2 3" key="1">
    <citation type="submission" date="2019-02" db="EMBL/GenBank/DDBJ databases">
        <title>Deep-cultivation of Planctomycetes and their phenomic and genomic characterization uncovers novel biology.</title>
        <authorList>
            <person name="Wiegand S."/>
            <person name="Jogler M."/>
            <person name="Boedeker C."/>
            <person name="Pinto D."/>
            <person name="Vollmers J."/>
            <person name="Rivas-Marin E."/>
            <person name="Kohn T."/>
            <person name="Peeters S.H."/>
            <person name="Heuer A."/>
            <person name="Rast P."/>
            <person name="Oberbeckmann S."/>
            <person name="Bunk B."/>
            <person name="Jeske O."/>
            <person name="Meyerdierks A."/>
            <person name="Storesund J.E."/>
            <person name="Kallscheuer N."/>
            <person name="Luecker S."/>
            <person name="Lage O.M."/>
            <person name="Pohl T."/>
            <person name="Merkel B.J."/>
            <person name="Hornburger P."/>
            <person name="Mueller R.-W."/>
            <person name="Bruemmer F."/>
            <person name="Labrenz M."/>
            <person name="Spormann A.M."/>
            <person name="Op den Camp H."/>
            <person name="Overmann J."/>
            <person name="Amann R."/>
            <person name="Jetten M.S.M."/>
            <person name="Mascher T."/>
            <person name="Medema M.H."/>
            <person name="Devos D.P."/>
            <person name="Kaster A.-K."/>
            <person name="Ovreas L."/>
            <person name="Rohde M."/>
            <person name="Galperin M.Y."/>
            <person name="Jogler C."/>
        </authorList>
    </citation>
    <scope>NUCLEOTIDE SEQUENCE [LARGE SCALE GENOMIC DNA]</scope>
    <source>
        <strain evidence="2 3">V6</strain>
    </source>
</reference>
<sequence length="438" mass="47890">MKSITYILTFCALIIVTSSSDVQGRGGRGGGRGGGFSRGGGGGFSRPAPSRSPSMSRPSTRPSRPSSGRPEISRPGTGTGRPGGNRPATRPSPPSNRPGGGRPNNGFRPGQGGRPTQADLSKFLDIPNPGSGLSGAAKIAGGAAAGGAAADFLRNTSPGQRPGADREGNRADRRSDRAENRPGADRAQNRNDRVENRNNRRDQISNGNRPDRIEDREERRQQRADRRDEVRDQFLDNHPRYDFWKDHPDWARFRWNRPYRWATWGLLTGWFPGYGGGTTEYEYAYGENIYYEDDQVYYGDEAVATASAYADQAQTLAESAPAVDESSDWLLLGVFAITKDGEDSGPPPTLFLQLAVNKQGIIAGTFCNTTTDKTQPIEGMVDQENQRVAWGIEGKKWPIMETGLANLTKDSSGALIHFENGETQQWLMVRVEEPKTEN</sequence>
<feature type="compositionally biased region" description="Gly residues" evidence="1">
    <location>
        <begin position="98"/>
        <end position="113"/>
    </location>
</feature>
<feature type="compositionally biased region" description="Low complexity" evidence="1">
    <location>
        <begin position="130"/>
        <end position="150"/>
    </location>
</feature>
<dbReference type="EMBL" id="CP036347">
    <property type="protein sequence ID" value="QDU03665.1"/>
    <property type="molecule type" value="Genomic_DNA"/>
</dbReference>
<organism evidence="2 3">
    <name type="scientific">Gimesia chilikensis</name>
    <dbReference type="NCBI Taxonomy" id="2605989"/>
    <lineage>
        <taxon>Bacteria</taxon>
        <taxon>Pseudomonadati</taxon>
        <taxon>Planctomycetota</taxon>
        <taxon>Planctomycetia</taxon>
        <taxon>Planctomycetales</taxon>
        <taxon>Planctomycetaceae</taxon>
        <taxon>Gimesia</taxon>
    </lineage>
</organism>
<evidence type="ECO:0000313" key="2">
    <source>
        <dbReference type="EMBL" id="QDU03665.1"/>
    </source>
</evidence>
<proteinExistence type="predicted"/>
<evidence type="ECO:0000256" key="1">
    <source>
        <dbReference type="SAM" id="MobiDB-lite"/>
    </source>
</evidence>
<name>A0A517WEJ6_9PLAN</name>
<feature type="compositionally biased region" description="Gly residues" evidence="1">
    <location>
        <begin position="24"/>
        <end position="44"/>
    </location>
</feature>
<dbReference type="AlphaFoldDB" id="A0A517WEJ6"/>
<dbReference type="Proteomes" id="UP000320722">
    <property type="component" value="Chromosome"/>
</dbReference>
<feature type="compositionally biased region" description="Low complexity" evidence="1">
    <location>
        <begin position="45"/>
        <end position="76"/>
    </location>
</feature>
<gene>
    <name evidence="2" type="ORF">V6x_33880</name>
</gene>
<evidence type="ECO:0000313" key="3">
    <source>
        <dbReference type="Proteomes" id="UP000320722"/>
    </source>
</evidence>
<feature type="region of interest" description="Disordered" evidence="1">
    <location>
        <begin position="20"/>
        <end position="231"/>
    </location>
</feature>